<reference evidence="5" key="1">
    <citation type="submission" date="2018-06" db="EMBL/GenBank/DDBJ databases">
        <title>Genome assembly of Danube salmon.</title>
        <authorList>
            <person name="Macqueen D.J."/>
            <person name="Gundappa M.K."/>
        </authorList>
    </citation>
    <scope>NUCLEOTIDE SEQUENCE [LARGE SCALE GENOMIC DNA]</scope>
</reference>
<organism evidence="4 5">
    <name type="scientific">Hucho hucho</name>
    <name type="common">huchen</name>
    <dbReference type="NCBI Taxonomy" id="62062"/>
    <lineage>
        <taxon>Eukaryota</taxon>
        <taxon>Metazoa</taxon>
        <taxon>Chordata</taxon>
        <taxon>Craniata</taxon>
        <taxon>Vertebrata</taxon>
        <taxon>Euteleostomi</taxon>
        <taxon>Actinopterygii</taxon>
        <taxon>Neopterygii</taxon>
        <taxon>Teleostei</taxon>
        <taxon>Protacanthopterygii</taxon>
        <taxon>Salmoniformes</taxon>
        <taxon>Salmonidae</taxon>
        <taxon>Salmoninae</taxon>
        <taxon>Hucho</taxon>
    </lineage>
</organism>
<evidence type="ECO:0000256" key="2">
    <source>
        <dbReference type="ARBA" id="ARBA00023134"/>
    </source>
</evidence>
<dbReference type="InterPro" id="IPR027417">
    <property type="entry name" value="P-loop_NTPase"/>
</dbReference>
<dbReference type="Proteomes" id="UP000314982">
    <property type="component" value="Unassembled WGS sequence"/>
</dbReference>
<dbReference type="PROSITE" id="PS51420">
    <property type="entry name" value="RHO"/>
    <property type="match status" value="1"/>
</dbReference>
<reference evidence="4" key="3">
    <citation type="submission" date="2025-09" db="UniProtKB">
        <authorList>
            <consortium name="Ensembl"/>
        </authorList>
    </citation>
    <scope>IDENTIFICATION</scope>
</reference>
<proteinExistence type="predicted"/>
<dbReference type="PANTHER" id="PTHR24072">
    <property type="entry name" value="RHO FAMILY GTPASE"/>
    <property type="match status" value="1"/>
</dbReference>
<feature type="compositionally biased region" description="Basic residues" evidence="3">
    <location>
        <begin position="195"/>
        <end position="209"/>
    </location>
</feature>
<dbReference type="PRINTS" id="PR00449">
    <property type="entry name" value="RASTRNSFRMNG"/>
</dbReference>
<dbReference type="GO" id="GO:0005525">
    <property type="term" value="F:GTP binding"/>
    <property type="evidence" value="ECO:0007669"/>
    <property type="project" value="UniProtKB-KW"/>
</dbReference>
<dbReference type="SMART" id="SM00175">
    <property type="entry name" value="RAB"/>
    <property type="match status" value="1"/>
</dbReference>
<dbReference type="AlphaFoldDB" id="A0A4W5PZF6"/>
<keyword evidence="5" id="KW-1185">Reference proteome</keyword>
<dbReference type="Ensembl" id="ENSHHUT00000067806.1">
    <property type="protein sequence ID" value="ENSHHUP00000065584.1"/>
    <property type="gene ID" value="ENSHHUG00000038709.1"/>
</dbReference>
<dbReference type="SUPFAM" id="SSF52540">
    <property type="entry name" value="P-loop containing nucleoside triphosphate hydrolases"/>
    <property type="match status" value="1"/>
</dbReference>
<dbReference type="STRING" id="62062.ENSHHUP00000065584"/>
<dbReference type="Pfam" id="PF00071">
    <property type="entry name" value="Ras"/>
    <property type="match status" value="2"/>
</dbReference>
<dbReference type="Gene3D" id="3.40.50.300">
    <property type="entry name" value="P-loop containing nucleotide triphosphate hydrolases"/>
    <property type="match status" value="1"/>
</dbReference>
<dbReference type="SMART" id="SM00173">
    <property type="entry name" value="RAS"/>
    <property type="match status" value="1"/>
</dbReference>
<dbReference type="InterPro" id="IPR005225">
    <property type="entry name" value="Small_GTP-bd"/>
</dbReference>
<dbReference type="NCBIfam" id="TIGR00231">
    <property type="entry name" value="small_GTP"/>
    <property type="match status" value="1"/>
</dbReference>
<dbReference type="InterPro" id="IPR001806">
    <property type="entry name" value="Small_GTPase"/>
</dbReference>
<dbReference type="InterPro" id="IPR003578">
    <property type="entry name" value="Small_GTPase_Rho"/>
</dbReference>
<accession>A0A4W5PZF6</accession>
<keyword evidence="1" id="KW-0547">Nucleotide-binding</keyword>
<protein>
    <submittedName>
        <fullName evidence="4">Rho family GTPase 3a</fullName>
    </submittedName>
</protein>
<evidence type="ECO:0000256" key="1">
    <source>
        <dbReference type="ARBA" id="ARBA00022741"/>
    </source>
</evidence>
<dbReference type="GeneTree" id="ENSGT00940000157541"/>
<keyword evidence="2" id="KW-0342">GTP-binding</keyword>
<feature type="region of interest" description="Disordered" evidence="3">
    <location>
        <begin position="195"/>
        <end position="216"/>
    </location>
</feature>
<dbReference type="SMART" id="SM00174">
    <property type="entry name" value="RHO"/>
    <property type="match status" value="1"/>
</dbReference>
<evidence type="ECO:0000313" key="5">
    <source>
        <dbReference type="Proteomes" id="UP000314982"/>
    </source>
</evidence>
<reference evidence="4" key="2">
    <citation type="submission" date="2025-08" db="UniProtKB">
        <authorList>
            <consortium name="Ensembl"/>
        </authorList>
    </citation>
    <scope>IDENTIFICATION</scope>
</reference>
<name>A0A4W5PZF6_9TELE</name>
<sequence length="235" mass="26357">MKERISSQKVSVKSGMDPSQIVKCKIVVVGDSQCGKTALLHVFAKDIFPENYIPTVFENYTASFEIDTKRIELSLWDTSGNDPFYLFNLSHSVWSCPPSLNDFLCPPQWKGEIQEFCPNTKMLLVGCKSDLRTDLSTLVELSNHRQMPVSYDQGSNMAKQISAPYIECSAQQSENSVRDIFHVATLACVNKNNKNVKRNKSTRGNKRISHMPSRPDLAAVASDLRKDKAKSCSVM</sequence>
<dbReference type="GO" id="GO:0003924">
    <property type="term" value="F:GTPase activity"/>
    <property type="evidence" value="ECO:0007669"/>
    <property type="project" value="InterPro"/>
</dbReference>
<dbReference type="PROSITE" id="PS51419">
    <property type="entry name" value="RAB"/>
    <property type="match status" value="1"/>
</dbReference>
<evidence type="ECO:0000256" key="3">
    <source>
        <dbReference type="SAM" id="MobiDB-lite"/>
    </source>
</evidence>
<evidence type="ECO:0000313" key="4">
    <source>
        <dbReference type="Ensembl" id="ENSHHUP00000065584.1"/>
    </source>
</evidence>
<dbReference type="GO" id="GO:0007264">
    <property type="term" value="P:small GTPase-mediated signal transduction"/>
    <property type="evidence" value="ECO:0007669"/>
    <property type="project" value="InterPro"/>
</dbReference>